<name>A0ABD3F8L1_9STRA</name>
<dbReference type="Proteomes" id="UP001632037">
    <property type="component" value="Unassembled WGS sequence"/>
</dbReference>
<accession>A0ABD3F8L1</accession>
<evidence type="ECO:0008006" key="4">
    <source>
        <dbReference type="Google" id="ProtNLM"/>
    </source>
</evidence>
<reference evidence="2 3" key="1">
    <citation type="submission" date="2024-09" db="EMBL/GenBank/DDBJ databases">
        <title>Genome sequencing and assembly of Phytophthora oleae, isolate VK10A, causative agent of rot of olive drupes.</title>
        <authorList>
            <person name="Conti Taguali S."/>
            <person name="Riolo M."/>
            <person name="La Spada F."/>
            <person name="Cacciola S.O."/>
            <person name="Dionisio G."/>
        </authorList>
    </citation>
    <scope>NUCLEOTIDE SEQUENCE [LARGE SCALE GENOMIC DNA]</scope>
    <source>
        <strain evidence="2 3">VK10A</strain>
    </source>
</reference>
<evidence type="ECO:0000313" key="3">
    <source>
        <dbReference type="Proteomes" id="UP001632037"/>
    </source>
</evidence>
<dbReference type="AlphaFoldDB" id="A0ABD3F8L1"/>
<dbReference type="PANTHER" id="PTHR21329:SF3">
    <property type="entry name" value="PHOSPHATIDYLINOSITOL N-ACETYLGLUCOSAMINYLTRANSFERASE SUBUNIT Q"/>
    <property type="match status" value="1"/>
</dbReference>
<gene>
    <name evidence="2" type="ORF">V7S43_012214</name>
</gene>
<dbReference type="PANTHER" id="PTHR21329">
    <property type="entry name" value="PHOSPHATIDYLINOSITOL N-ACETYLGLUCOSAMINYLTRANSFERASE SUBUNIT Q-RELATED"/>
    <property type="match status" value="1"/>
</dbReference>
<dbReference type="Pfam" id="PF05024">
    <property type="entry name" value="Gpi1"/>
    <property type="match status" value="1"/>
</dbReference>
<proteinExistence type="predicted"/>
<feature type="transmembrane region" description="Helical" evidence="1">
    <location>
        <begin position="448"/>
        <end position="472"/>
    </location>
</feature>
<evidence type="ECO:0000313" key="2">
    <source>
        <dbReference type="EMBL" id="KAL3662811.1"/>
    </source>
</evidence>
<keyword evidence="1" id="KW-0812">Transmembrane</keyword>
<dbReference type="InterPro" id="IPR007720">
    <property type="entry name" value="PigQ/GPI1"/>
</dbReference>
<keyword evidence="3" id="KW-1185">Reference proteome</keyword>
<keyword evidence="1" id="KW-0472">Membrane</keyword>
<organism evidence="2 3">
    <name type="scientific">Phytophthora oleae</name>
    <dbReference type="NCBI Taxonomy" id="2107226"/>
    <lineage>
        <taxon>Eukaryota</taxon>
        <taxon>Sar</taxon>
        <taxon>Stramenopiles</taxon>
        <taxon>Oomycota</taxon>
        <taxon>Peronosporomycetes</taxon>
        <taxon>Peronosporales</taxon>
        <taxon>Peronosporaceae</taxon>
        <taxon>Phytophthora</taxon>
    </lineage>
</organism>
<dbReference type="EMBL" id="JBIMZQ010000030">
    <property type="protein sequence ID" value="KAL3662811.1"/>
    <property type="molecule type" value="Genomic_DNA"/>
</dbReference>
<comment type="caution">
    <text evidence="2">The sequence shown here is derived from an EMBL/GenBank/DDBJ whole genome shotgun (WGS) entry which is preliminary data.</text>
</comment>
<keyword evidence="1" id="KW-1133">Transmembrane helix</keyword>
<evidence type="ECO:0000256" key="1">
    <source>
        <dbReference type="SAM" id="Phobius"/>
    </source>
</evidence>
<protein>
    <recommendedName>
        <fullName evidence="4">Phosphatidylinositol N-acetylglucosaminyltransferase subunit Q</fullName>
    </recommendedName>
</protein>
<feature type="transmembrane region" description="Helical" evidence="1">
    <location>
        <begin position="417"/>
        <end position="442"/>
    </location>
</feature>
<sequence>MEYEVVYWPRHLWASSSGAATQPTALCRRLSPAAVCVVSVGVNPPAGLELLPAKSSKSRRVVLFDAQVAALGDFQTLHSPQFLRQIGGQFDSSSRSETAAVAASGGAVTCILETVGYYSLYVPFAALLAVATAFQCLVQDIRTPSWLFLGGGKNLTELSTFLAVLAQQLHNAASLPKRLRHFYLLNKQRRLMHQESKFLYSSTFFFSTTTNLRCFSYRTATAASIQLDMCRSAGCGTWPIGAHLRVWARRTRPSSHERVGCLQLQPVWYPTLTPSYLLIRSPNSLVEFLRGNVEWLMGAPAGFKLNKPLASILGNGILLWLSLWRFVFEELLAVGNHFDLGWFMQVYRCMGVTLQLALMADLVNLATWHSHWVFLYFAKLNRLQFGLFSSLSKLFLGKKINVLRHRVDTCEYDVGQLLLGTLLFTVLVFLVTTNFVFFVFFAGVRGSIVLLSLLLWLPVVVLNALPLASLLYRVLNPGFFVVGMQLQTCEDLTDASVTIENVGVGRQSPQLDAQHSRKLRQALASFQSEGRAECKDAVFELVPVASSFSAQLTRLEVYLQAVGDRYSLTAIVKACLFGSAGIARVPLGILFGLEHSG</sequence>